<feature type="non-terminal residue" evidence="1">
    <location>
        <position position="32"/>
    </location>
</feature>
<evidence type="ECO:0000313" key="1">
    <source>
        <dbReference type="EMBL" id="TKA93943.1"/>
    </source>
</evidence>
<dbReference type="AlphaFoldDB" id="A0A4U0YXV6"/>
<dbReference type="Proteomes" id="UP000306340">
    <property type="component" value="Unassembled WGS sequence"/>
</dbReference>
<proteinExistence type="predicted"/>
<sequence>MAVTLHVCTTCRAGEPVPEGALPPGARLHAAL</sequence>
<dbReference type="EMBL" id="SWAU01000548">
    <property type="protein sequence ID" value="TKA93943.1"/>
    <property type="molecule type" value="Genomic_DNA"/>
</dbReference>
<reference evidence="1 2" key="1">
    <citation type="submission" date="2019-04" db="EMBL/GenBank/DDBJ databases">
        <title>Crypto-aerobic microbial life in anoxic (sulfidic) marine sediments.</title>
        <authorList>
            <person name="Bhattacharya S."/>
            <person name="Roy C."/>
            <person name="Mondal N."/>
            <person name="Sarkar J."/>
            <person name="Mandal S."/>
            <person name="Rameez M.J."/>
            <person name="Ghosh W."/>
        </authorList>
    </citation>
    <scope>NUCLEOTIDE SEQUENCE [LARGE SCALE GENOMIC DNA]</scope>
    <source>
        <strain evidence="1 2">SBBC</strain>
    </source>
</reference>
<organism evidence="1 2">
    <name type="scientific">Cereibacter changlensis</name>
    <dbReference type="NCBI Taxonomy" id="402884"/>
    <lineage>
        <taxon>Bacteria</taxon>
        <taxon>Pseudomonadati</taxon>
        <taxon>Pseudomonadota</taxon>
        <taxon>Alphaproteobacteria</taxon>
        <taxon>Rhodobacterales</taxon>
        <taxon>Paracoccaceae</taxon>
        <taxon>Cereibacter</taxon>
    </lineage>
</organism>
<protein>
    <submittedName>
        <fullName evidence="1">Metal-binding protein</fullName>
    </submittedName>
</protein>
<gene>
    <name evidence="1" type="ORF">FAZ78_25075</name>
</gene>
<accession>A0A4U0YXV6</accession>
<name>A0A4U0YXV6_9RHOB</name>
<comment type="caution">
    <text evidence="1">The sequence shown here is derived from an EMBL/GenBank/DDBJ whole genome shotgun (WGS) entry which is preliminary data.</text>
</comment>
<evidence type="ECO:0000313" key="2">
    <source>
        <dbReference type="Proteomes" id="UP000306340"/>
    </source>
</evidence>